<dbReference type="CDD" id="cd00754">
    <property type="entry name" value="Ubl_MoaD"/>
    <property type="match status" value="1"/>
</dbReference>
<evidence type="ECO:0000256" key="2">
    <source>
        <dbReference type="ARBA" id="ARBA00024200"/>
    </source>
</evidence>
<evidence type="ECO:0000313" key="4">
    <source>
        <dbReference type="EMBL" id="QEL65500.1"/>
    </source>
</evidence>
<keyword evidence="1" id="KW-0547">Nucleotide-binding</keyword>
<dbReference type="Pfam" id="PF02597">
    <property type="entry name" value="ThiS"/>
    <property type="match status" value="1"/>
</dbReference>
<sequence>MTVTVLYFAALKEALGVSSESLALSPGVATVADLRAHLAARGEAWAQLASFKNLRCAVNQDMVPLTAAVKEGDEVAFFPPVTGG</sequence>
<evidence type="ECO:0000256" key="1">
    <source>
        <dbReference type="ARBA" id="ARBA00022741"/>
    </source>
</evidence>
<keyword evidence="5" id="KW-1185">Reference proteome</keyword>
<dbReference type="AlphaFoldDB" id="A0A5C1E9E2"/>
<dbReference type="NCBIfam" id="TIGR01682">
    <property type="entry name" value="moaD"/>
    <property type="match status" value="1"/>
</dbReference>
<proteinExistence type="inferred from homology"/>
<dbReference type="PANTHER" id="PTHR33359">
    <property type="entry name" value="MOLYBDOPTERIN SYNTHASE SULFUR CARRIER SUBUNIT"/>
    <property type="match status" value="1"/>
</dbReference>
<dbReference type="PANTHER" id="PTHR33359:SF1">
    <property type="entry name" value="MOLYBDOPTERIN SYNTHASE SULFUR CARRIER SUBUNIT"/>
    <property type="match status" value="1"/>
</dbReference>
<dbReference type="GO" id="GO:0000166">
    <property type="term" value="F:nucleotide binding"/>
    <property type="evidence" value="ECO:0007669"/>
    <property type="project" value="UniProtKB-KW"/>
</dbReference>
<dbReference type="KEGG" id="otr:OTERR_20240"/>
<dbReference type="InterPro" id="IPR016155">
    <property type="entry name" value="Mopterin_synth/thiamin_S_b"/>
</dbReference>
<dbReference type="GO" id="GO:0006777">
    <property type="term" value="P:Mo-molybdopterin cofactor biosynthetic process"/>
    <property type="evidence" value="ECO:0007669"/>
    <property type="project" value="InterPro"/>
</dbReference>
<protein>
    <recommendedName>
        <fullName evidence="3">Molybdopterin synthase sulfur carrier subunit</fullName>
    </recommendedName>
</protein>
<dbReference type="GO" id="GO:1990133">
    <property type="term" value="C:molybdopterin adenylyltransferase complex"/>
    <property type="evidence" value="ECO:0007669"/>
    <property type="project" value="TreeGrafter"/>
</dbReference>
<comment type="similarity">
    <text evidence="2">Belongs to the MoaD family.</text>
</comment>
<dbReference type="EMBL" id="CP022579">
    <property type="protein sequence ID" value="QEL65500.1"/>
    <property type="molecule type" value="Genomic_DNA"/>
</dbReference>
<organism evidence="4 5">
    <name type="scientific">Oryzomicrobium terrae</name>
    <dbReference type="NCBI Taxonomy" id="1735038"/>
    <lineage>
        <taxon>Bacteria</taxon>
        <taxon>Pseudomonadati</taxon>
        <taxon>Pseudomonadota</taxon>
        <taxon>Betaproteobacteria</taxon>
        <taxon>Rhodocyclales</taxon>
        <taxon>Rhodocyclaceae</taxon>
        <taxon>Oryzomicrobium</taxon>
    </lineage>
</organism>
<dbReference type="UniPathway" id="UPA00344"/>
<evidence type="ECO:0000256" key="3">
    <source>
        <dbReference type="ARBA" id="ARBA00024247"/>
    </source>
</evidence>
<dbReference type="InterPro" id="IPR003749">
    <property type="entry name" value="ThiS/MoaD-like"/>
</dbReference>
<dbReference type="InterPro" id="IPR044672">
    <property type="entry name" value="MOCS2A"/>
</dbReference>
<accession>A0A5C1E9E2</accession>
<dbReference type="Gene3D" id="3.10.20.30">
    <property type="match status" value="1"/>
</dbReference>
<dbReference type="SUPFAM" id="SSF54285">
    <property type="entry name" value="MoaD/ThiS"/>
    <property type="match status" value="1"/>
</dbReference>
<dbReference type="Proteomes" id="UP000323671">
    <property type="component" value="Chromosome"/>
</dbReference>
<dbReference type="RefSeq" id="WP_149425697.1">
    <property type="nucleotide sequence ID" value="NZ_CP022579.1"/>
</dbReference>
<name>A0A5C1E9E2_9RHOO</name>
<evidence type="ECO:0000313" key="5">
    <source>
        <dbReference type="Proteomes" id="UP000323671"/>
    </source>
</evidence>
<gene>
    <name evidence="4" type="primary">moaD</name>
    <name evidence="4" type="ORF">OTERR_20240</name>
</gene>
<dbReference type="InterPro" id="IPR012675">
    <property type="entry name" value="Beta-grasp_dom_sf"/>
</dbReference>
<reference evidence="4 5" key="1">
    <citation type="submission" date="2017-07" db="EMBL/GenBank/DDBJ databases">
        <title>Complete genome sequence of Oryzomicrobium terrae TPP412.</title>
        <authorList>
            <person name="Chiu L.-W."/>
            <person name="Lo K.-J."/>
            <person name="Tsai Y.-M."/>
            <person name="Lin S.-S."/>
            <person name="Kuo C.-H."/>
            <person name="Liu C.-T."/>
        </authorList>
    </citation>
    <scope>NUCLEOTIDE SEQUENCE [LARGE SCALE GENOMIC DNA]</scope>
    <source>
        <strain evidence="4 5">TPP412</strain>
    </source>
</reference>